<proteinExistence type="predicted"/>
<evidence type="ECO:0000313" key="1">
    <source>
        <dbReference type="EMBL" id="KAK4777250.1"/>
    </source>
</evidence>
<sequence length="127" mass="14247">MLPNFQLHVREGRVQPPQPEEPCLGAVKKSQFIRRRSTCSVEEESSIEVVVPQDHSISDILHHIPGISDILHDIEVNARTTVPVTRAIINFLGRSGDGTSFNSTCRIAFRKLSFFFVMDKFGIVSVN</sequence>
<keyword evidence="2" id="KW-1185">Reference proteome</keyword>
<dbReference type="AlphaFoldDB" id="A0AAN7L8Y4"/>
<protein>
    <submittedName>
        <fullName evidence="1">Uncharacterized protein</fullName>
    </submittedName>
</protein>
<gene>
    <name evidence="1" type="ORF">SAY86_005938</name>
</gene>
<comment type="caution">
    <text evidence="1">The sequence shown here is derived from an EMBL/GenBank/DDBJ whole genome shotgun (WGS) entry which is preliminary data.</text>
</comment>
<evidence type="ECO:0000313" key="2">
    <source>
        <dbReference type="Proteomes" id="UP001346149"/>
    </source>
</evidence>
<organism evidence="1 2">
    <name type="scientific">Trapa natans</name>
    <name type="common">Water chestnut</name>
    <dbReference type="NCBI Taxonomy" id="22666"/>
    <lineage>
        <taxon>Eukaryota</taxon>
        <taxon>Viridiplantae</taxon>
        <taxon>Streptophyta</taxon>
        <taxon>Embryophyta</taxon>
        <taxon>Tracheophyta</taxon>
        <taxon>Spermatophyta</taxon>
        <taxon>Magnoliopsida</taxon>
        <taxon>eudicotyledons</taxon>
        <taxon>Gunneridae</taxon>
        <taxon>Pentapetalae</taxon>
        <taxon>rosids</taxon>
        <taxon>malvids</taxon>
        <taxon>Myrtales</taxon>
        <taxon>Lythraceae</taxon>
        <taxon>Trapa</taxon>
    </lineage>
</organism>
<accession>A0AAN7L8Y4</accession>
<reference evidence="1 2" key="1">
    <citation type="journal article" date="2023" name="Hortic Res">
        <title>Pangenome of water caltrop reveals structural variations and asymmetric subgenome divergence after allopolyploidization.</title>
        <authorList>
            <person name="Zhang X."/>
            <person name="Chen Y."/>
            <person name="Wang L."/>
            <person name="Yuan Y."/>
            <person name="Fang M."/>
            <person name="Shi L."/>
            <person name="Lu R."/>
            <person name="Comes H.P."/>
            <person name="Ma Y."/>
            <person name="Chen Y."/>
            <person name="Huang G."/>
            <person name="Zhou Y."/>
            <person name="Zheng Z."/>
            <person name="Qiu Y."/>
        </authorList>
    </citation>
    <scope>NUCLEOTIDE SEQUENCE [LARGE SCALE GENOMIC DNA]</scope>
    <source>
        <strain evidence="1">F231</strain>
    </source>
</reference>
<name>A0AAN7L8Y4_TRANT</name>
<dbReference type="EMBL" id="JAXQNO010000018">
    <property type="protein sequence ID" value="KAK4777250.1"/>
    <property type="molecule type" value="Genomic_DNA"/>
</dbReference>
<dbReference type="Proteomes" id="UP001346149">
    <property type="component" value="Unassembled WGS sequence"/>
</dbReference>